<protein>
    <submittedName>
        <fullName evidence="1">NrdI protein</fullName>
    </submittedName>
</protein>
<evidence type="ECO:0000313" key="1">
    <source>
        <dbReference type="EMBL" id="EOH90639.1"/>
    </source>
</evidence>
<dbReference type="SUPFAM" id="SSF52218">
    <property type="entry name" value="Flavoproteins"/>
    <property type="match status" value="1"/>
</dbReference>
<dbReference type="EMBL" id="AJAP01000004">
    <property type="protein sequence ID" value="EOH90639.1"/>
    <property type="molecule type" value="Genomic_DNA"/>
</dbReference>
<dbReference type="PANTHER" id="PTHR37297">
    <property type="entry name" value="PROTEIN NRDI"/>
    <property type="match status" value="1"/>
</dbReference>
<comment type="caution">
    <text evidence="1">The sequence shown here is derived from an EMBL/GenBank/DDBJ whole genome shotgun (WGS) entry which is preliminary data.</text>
</comment>
<dbReference type="PATRIC" id="fig|1158606.3.peg.353"/>
<proteinExistence type="predicted"/>
<dbReference type="NCBIfam" id="NF002714">
    <property type="entry name" value="PRK02551.1"/>
    <property type="match status" value="1"/>
</dbReference>
<keyword evidence="2" id="KW-1185">Reference proteome</keyword>
<dbReference type="GO" id="GO:0010181">
    <property type="term" value="F:FMN binding"/>
    <property type="evidence" value="ECO:0007669"/>
    <property type="project" value="InterPro"/>
</dbReference>
<reference evidence="1 2" key="1">
    <citation type="submission" date="2013-02" db="EMBL/GenBank/DDBJ databases">
        <title>The Genome Sequence of Enterococcus asini ATCC_700915.</title>
        <authorList>
            <consortium name="The Broad Institute Genome Sequencing Platform"/>
            <consortium name="The Broad Institute Genome Sequencing Center for Infectious Disease"/>
            <person name="Earl A.M."/>
            <person name="Gilmore M.S."/>
            <person name="Lebreton F."/>
            <person name="Walker B."/>
            <person name="Young S.K."/>
            <person name="Zeng Q."/>
            <person name="Gargeya S."/>
            <person name="Fitzgerald M."/>
            <person name="Haas B."/>
            <person name="Abouelleil A."/>
            <person name="Alvarado L."/>
            <person name="Arachchi H.M."/>
            <person name="Berlin A.M."/>
            <person name="Chapman S.B."/>
            <person name="Dewar J."/>
            <person name="Goldberg J."/>
            <person name="Griggs A."/>
            <person name="Gujja S."/>
            <person name="Hansen M."/>
            <person name="Howarth C."/>
            <person name="Imamovic A."/>
            <person name="Larimer J."/>
            <person name="McCowan C."/>
            <person name="Murphy C."/>
            <person name="Neiman D."/>
            <person name="Pearson M."/>
            <person name="Priest M."/>
            <person name="Roberts A."/>
            <person name="Saif S."/>
            <person name="Shea T."/>
            <person name="Sisk P."/>
            <person name="Sykes S."/>
            <person name="Wortman J."/>
            <person name="Nusbaum C."/>
            <person name="Birren B."/>
        </authorList>
    </citation>
    <scope>NUCLEOTIDE SEQUENCE [LARGE SCALE GENOMIC DNA]</scope>
    <source>
        <strain evidence="1 2">ATCC 700915</strain>
    </source>
</reference>
<name>R2SRA2_9ENTE</name>
<gene>
    <name evidence="1" type="ORF">UAS_00368</name>
</gene>
<organism evidence="1 2">
    <name type="scientific">Enterococcus asini ATCC 700915</name>
    <dbReference type="NCBI Taxonomy" id="1158606"/>
    <lineage>
        <taxon>Bacteria</taxon>
        <taxon>Bacillati</taxon>
        <taxon>Bacillota</taxon>
        <taxon>Bacilli</taxon>
        <taxon>Lactobacillales</taxon>
        <taxon>Enterococcaceae</taxon>
        <taxon>Enterococcus</taxon>
    </lineage>
</organism>
<sequence>MEIRILFVSITGNTRAFVHQLQAYAENQSLESPNKITLKEIDDNTLPADEDQPFFAFVPTYLEGGNGVDNGDQEILTESLREYLEFGDNAALCLGIVGSGNKNFNNQYCLTAKQYAAEFDLPLLADYELRGTSADVKRIYDELVRVSRES</sequence>
<dbReference type="PIRSF" id="PIRSF005087">
    <property type="entry name" value="NrdI"/>
    <property type="match status" value="1"/>
</dbReference>
<dbReference type="Proteomes" id="UP000013777">
    <property type="component" value="Unassembled WGS sequence"/>
</dbReference>
<dbReference type="HOGENOM" id="CLU_114845_1_0_9"/>
<dbReference type="AlphaFoldDB" id="R2SRA2"/>
<dbReference type="InterPro" id="IPR004465">
    <property type="entry name" value="RNR_NrdI"/>
</dbReference>
<dbReference type="InterPro" id="IPR029039">
    <property type="entry name" value="Flavoprotein-like_sf"/>
</dbReference>
<dbReference type="Pfam" id="PF07972">
    <property type="entry name" value="Flavodoxin_NdrI"/>
    <property type="match status" value="1"/>
</dbReference>
<dbReference type="Gene3D" id="3.40.50.360">
    <property type="match status" value="1"/>
</dbReference>
<evidence type="ECO:0000313" key="2">
    <source>
        <dbReference type="Proteomes" id="UP000013777"/>
    </source>
</evidence>
<dbReference type="PANTHER" id="PTHR37297:SF1">
    <property type="entry name" value="PROTEIN NRDI"/>
    <property type="match status" value="1"/>
</dbReference>
<accession>R2SRA2</accession>
<dbReference type="eggNOG" id="COG1780">
    <property type="taxonomic scope" value="Bacteria"/>
</dbReference>
<dbReference type="STRING" id="57732.RU94_GL000138"/>